<dbReference type="InterPro" id="IPR000994">
    <property type="entry name" value="Pept_M24"/>
</dbReference>
<evidence type="ECO:0000259" key="4">
    <source>
        <dbReference type="Pfam" id="PF00557"/>
    </source>
</evidence>
<dbReference type="RefSeq" id="WP_021434719.1">
    <property type="nucleotide sequence ID" value="NZ_BBYB01000197.1"/>
</dbReference>
<dbReference type="EMBL" id="LK932505">
    <property type="protein sequence ID" value="CDS85747.1"/>
    <property type="molecule type" value="Genomic_DNA"/>
</dbReference>
<dbReference type="InterPro" id="IPR036005">
    <property type="entry name" value="Creatinase/aminopeptidase-like"/>
</dbReference>
<protein>
    <submittedName>
        <fullName evidence="8">Putative peptidase, M24 family</fullName>
    </submittedName>
</protein>
<dbReference type="GO" id="GO:0070006">
    <property type="term" value="F:metalloaminopeptidase activity"/>
    <property type="evidence" value="ECO:0007669"/>
    <property type="project" value="InterPro"/>
</dbReference>
<name>A0A069AGQ0_CLODI</name>
<evidence type="ECO:0000313" key="7">
    <source>
        <dbReference type="EMBL" id="CDS85747.1"/>
    </source>
</evidence>
<dbReference type="Pfam" id="PF01321">
    <property type="entry name" value="Creatinase_N"/>
    <property type="match status" value="1"/>
</dbReference>
<sequence>MNIKDRLSGLRKFMEEKNIDAYMIPSSDNHQSEYVGDYFKSREFISGFNGSAGTVIVTKDEAGLWTDGRYFIQAESQLEGSTIKLFKMGQEGCPTTDEYLYKNIPEGGTLGFDGRVISAREGATLAEKLSKKGIKIEYQYDLIDSIWPDRPALSDSKAFLLDVKYCGESFSSKLARLREKMSEKGTSTHVITTLDDIAWLFNIRGGDVKYNPVVLSYAVITLKEVYLFVDESKLNEEILNELAKENVQIKPYNDVYEFVKNIDKTEKVLLDGTKLSYTIYNNIPCEVEKVDEFNPVMFFKAQKNEVELENIRNSHIKDGVAFTKFMYWLKKNVGKMEITEISATQKLEDLRREQEGFFEPSFNTIAAYKEHAAMMHYSATPESNYKLEAEGLFLVDSGGQYYDGTTDITRTTVLGPISDELKLHFTSVARGMINLSKAKFLHGCRGYNLDILSRSCMWNMGIDYQCGTGHGIGFVLNVHEAPNGFRWRVVPERFDSAVLEEGMVTTNEPGIYIEGSHGIRTENEIVVRKAEKNFYGQFMEFEVVTLAPIDLDGIVPELMNKDEKDYLNWYHKLVYDKISPFLTDEEREWLKVYTRAI</sequence>
<evidence type="ECO:0000259" key="5">
    <source>
        <dbReference type="Pfam" id="PF01321"/>
    </source>
</evidence>
<dbReference type="PANTHER" id="PTHR43763">
    <property type="entry name" value="XAA-PRO AMINOPEPTIDASE 1"/>
    <property type="match status" value="1"/>
</dbReference>
<keyword evidence="2" id="KW-0479">Metal-binding</keyword>
<evidence type="ECO:0000256" key="1">
    <source>
        <dbReference type="ARBA" id="ARBA00008766"/>
    </source>
</evidence>
<gene>
    <name evidence="9" type="ORF">BN1095_330119</name>
    <name evidence="7" type="ORF">BN1096_520459</name>
    <name evidence="8" type="ORF">BN1097_630155</name>
</gene>
<dbReference type="InterPro" id="IPR000587">
    <property type="entry name" value="Creatinase_N"/>
</dbReference>
<dbReference type="GO" id="GO:0046872">
    <property type="term" value="F:metal ion binding"/>
    <property type="evidence" value="ECO:0007669"/>
    <property type="project" value="UniProtKB-KW"/>
</dbReference>
<proteinExistence type="inferred from homology"/>
<reference evidence="8" key="1">
    <citation type="submission" date="2014-07" db="EMBL/GenBank/DDBJ databases">
        <authorList>
            <person name="Monot Marc"/>
        </authorList>
    </citation>
    <scope>NUCLEOTIDE SEQUENCE</scope>
    <source>
        <strain evidence="9">7032989</strain>
        <strain evidence="8">7032994</strain>
    </source>
</reference>
<evidence type="ECO:0000256" key="3">
    <source>
        <dbReference type="ARBA" id="ARBA00022801"/>
    </source>
</evidence>
<dbReference type="Pfam" id="PF16189">
    <property type="entry name" value="Creatinase_N_2"/>
    <property type="match status" value="1"/>
</dbReference>
<dbReference type="EMBL" id="LK932994">
    <property type="protein sequence ID" value="CDT14060.1"/>
    <property type="molecule type" value="Genomic_DNA"/>
</dbReference>
<dbReference type="Pfam" id="PF00557">
    <property type="entry name" value="Peptidase_M24"/>
    <property type="match status" value="1"/>
</dbReference>
<dbReference type="SUPFAM" id="SSF53092">
    <property type="entry name" value="Creatinase/prolidase N-terminal domain"/>
    <property type="match status" value="2"/>
</dbReference>
<dbReference type="FunFam" id="3.40.350.10:FF:000003">
    <property type="entry name" value="Xaa-pro aminopeptidase P"/>
    <property type="match status" value="1"/>
</dbReference>
<feature type="domain" description="Creatinase N-terminal" evidence="5">
    <location>
        <begin position="6"/>
        <end position="131"/>
    </location>
</feature>
<keyword evidence="3" id="KW-0378">Hydrolase</keyword>
<dbReference type="InterPro" id="IPR032416">
    <property type="entry name" value="Peptidase_M24_C"/>
</dbReference>
<evidence type="ECO:0000313" key="8">
    <source>
        <dbReference type="EMBL" id="CDS87636.1"/>
    </source>
</evidence>
<evidence type="ECO:0000259" key="6">
    <source>
        <dbReference type="Pfam" id="PF16188"/>
    </source>
</evidence>
<dbReference type="SUPFAM" id="SSF55920">
    <property type="entry name" value="Creatinase/aminopeptidase"/>
    <property type="match status" value="1"/>
</dbReference>
<dbReference type="Pfam" id="PF16188">
    <property type="entry name" value="Peptidase_M24_C"/>
    <property type="match status" value="1"/>
</dbReference>
<feature type="domain" description="Peptidase M24 C-terminal" evidence="6">
    <location>
        <begin position="537"/>
        <end position="597"/>
    </location>
</feature>
<dbReference type="InterPro" id="IPR033740">
    <property type="entry name" value="Pept_M24B"/>
</dbReference>
<accession>A0A069AGQ0</accession>
<dbReference type="EMBL" id="LK932402">
    <property type="protein sequence ID" value="CDS87636.1"/>
    <property type="molecule type" value="Genomic_DNA"/>
</dbReference>
<dbReference type="GO" id="GO:0005737">
    <property type="term" value="C:cytoplasm"/>
    <property type="evidence" value="ECO:0007669"/>
    <property type="project" value="UniProtKB-ARBA"/>
</dbReference>
<organism evidence="8">
    <name type="scientific">Clostridioides difficile</name>
    <name type="common">Peptoclostridium difficile</name>
    <dbReference type="NCBI Taxonomy" id="1496"/>
    <lineage>
        <taxon>Bacteria</taxon>
        <taxon>Bacillati</taxon>
        <taxon>Bacillota</taxon>
        <taxon>Clostridia</taxon>
        <taxon>Peptostreptococcales</taxon>
        <taxon>Peptostreptococcaceae</taxon>
        <taxon>Clostridioides</taxon>
    </lineage>
</organism>
<dbReference type="Gene3D" id="3.90.230.10">
    <property type="entry name" value="Creatinase/methionine aminopeptidase superfamily"/>
    <property type="match status" value="1"/>
</dbReference>
<dbReference type="CDD" id="cd01085">
    <property type="entry name" value="APP"/>
    <property type="match status" value="1"/>
</dbReference>
<evidence type="ECO:0000313" key="9">
    <source>
        <dbReference type="EMBL" id="CDT14060.1"/>
    </source>
</evidence>
<dbReference type="InterPro" id="IPR050422">
    <property type="entry name" value="X-Pro_aminopeptidase_P"/>
</dbReference>
<dbReference type="AlphaFoldDB" id="A0A069AGQ0"/>
<dbReference type="Gene3D" id="3.40.350.10">
    <property type="entry name" value="Creatinase/prolidase N-terminal domain"/>
    <property type="match status" value="2"/>
</dbReference>
<comment type="similarity">
    <text evidence="1">Belongs to the peptidase M24B family.</text>
</comment>
<dbReference type="PANTHER" id="PTHR43763:SF6">
    <property type="entry name" value="XAA-PRO AMINOPEPTIDASE 1"/>
    <property type="match status" value="1"/>
</dbReference>
<dbReference type="InterPro" id="IPR029149">
    <property type="entry name" value="Creatin/AminoP/Spt16_N"/>
</dbReference>
<dbReference type="FunFam" id="3.90.230.10:FF:000009">
    <property type="entry name" value="xaa-Pro aminopeptidase 2"/>
    <property type="match status" value="1"/>
</dbReference>
<feature type="domain" description="Peptidase M24" evidence="4">
    <location>
        <begin position="309"/>
        <end position="528"/>
    </location>
</feature>
<evidence type="ECO:0000256" key="2">
    <source>
        <dbReference type="ARBA" id="ARBA00022723"/>
    </source>
</evidence>